<comment type="caution">
    <text evidence="1">The sequence shown here is derived from an EMBL/GenBank/DDBJ whole genome shotgun (WGS) entry which is preliminary data.</text>
</comment>
<proteinExistence type="predicted"/>
<evidence type="ECO:0000313" key="1">
    <source>
        <dbReference type="EMBL" id="MPC72130.1"/>
    </source>
</evidence>
<protein>
    <submittedName>
        <fullName evidence="1">Uncharacterized protein</fullName>
    </submittedName>
</protein>
<dbReference type="Proteomes" id="UP000324222">
    <property type="component" value="Unassembled WGS sequence"/>
</dbReference>
<reference evidence="1 2" key="1">
    <citation type="submission" date="2019-05" db="EMBL/GenBank/DDBJ databases">
        <title>Another draft genome of Portunus trituberculatus and its Hox gene families provides insights of decapod evolution.</title>
        <authorList>
            <person name="Jeong J.-H."/>
            <person name="Song I."/>
            <person name="Kim S."/>
            <person name="Choi T."/>
            <person name="Kim D."/>
            <person name="Ryu S."/>
            <person name="Kim W."/>
        </authorList>
    </citation>
    <scope>NUCLEOTIDE SEQUENCE [LARGE SCALE GENOMIC DNA]</scope>
    <source>
        <tissue evidence="1">Muscle</tissue>
    </source>
</reference>
<sequence length="126" mass="13123">MRAAGDCSDGGVGARFVSFTASLSGIGSCRAPHTGKGGEGTALGETTTPPARLWLAAITATSLRGAALVGTQTSPLSPPIKSMDWPTFRTPPTPHEDIITYYSTEGFSPTWVFLHVEGMKLTAALK</sequence>
<dbReference type="PROSITE" id="PS51257">
    <property type="entry name" value="PROKAR_LIPOPROTEIN"/>
    <property type="match status" value="1"/>
</dbReference>
<gene>
    <name evidence="1" type="ORF">E2C01_066424</name>
</gene>
<organism evidence="1 2">
    <name type="scientific">Portunus trituberculatus</name>
    <name type="common">Swimming crab</name>
    <name type="synonym">Neptunus trituberculatus</name>
    <dbReference type="NCBI Taxonomy" id="210409"/>
    <lineage>
        <taxon>Eukaryota</taxon>
        <taxon>Metazoa</taxon>
        <taxon>Ecdysozoa</taxon>
        <taxon>Arthropoda</taxon>
        <taxon>Crustacea</taxon>
        <taxon>Multicrustacea</taxon>
        <taxon>Malacostraca</taxon>
        <taxon>Eumalacostraca</taxon>
        <taxon>Eucarida</taxon>
        <taxon>Decapoda</taxon>
        <taxon>Pleocyemata</taxon>
        <taxon>Brachyura</taxon>
        <taxon>Eubrachyura</taxon>
        <taxon>Portunoidea</taxon>
        <taxon>Portunidae</taxon>
        <taxon>Portuninae</taxon>
        <taxon>Portunus</taxon>
    </lineage>
</organism>
<name>A0A5B7HI53_PORTR</name>
<accession>A0A5B7HI53</accession>
<dbReference type="EMBL" id="VSRR010034199">
    <property type="protein sequence ID" value="MPC72130.1"/>
    <property type="molecule type" value="Genomic_DNA"/>
</dbReference>
<dbReference type="AlphaFoldDB" id="A0A5B7HI53"/>
<evidence type="ECO:0000313" key="2">
    <source>
        <dbReference type="Proteomes" id="UP000324222"/>
    </source>
</evidence>
<keyword evidence="2" id="KW-1185">Reference proteome</keyword>